<dbReference type="Pfam" id="PF00550">
    <property type="entry name" value="PP-binding"/>
    <property type="match status" value="1"/>
</dbReference>
<dbReference type="InterPro" id="IPR036736">
    <property type="entry name" value="ACP-like_sf"/>
</dbReference>
<dbReference type="EMBL" id="AEAH01003352">
    <property type="protein sequence ID" value="EGH35201.1"/>
    <property type="molecule type" value="Genomic_DNA"/>
</dbReference>
<name>F3FYA9_PSESX</name>
<organism evidence="2 3">
    <name type="scientific">Pseudomonas syringae pv. japonica str. M301072</name>
    <dbReference type="NCBI Taxonomy" id="629262"/>
    <lineage>
        <taxon>Bacteria</taxon>
        <taxon>Pseudomonadati</taxon>
        <taxon>Pseudomonadota</taxon>
        <taxon>Gammaproteobacteria</taxon>
        <taxon>Pseudomonadales</taxon>
        <taxon>Pseudomonadaceae</taxon>
        <taxon>Pseudomonas</taxon>
        <taxon>Pseudomonas syringae</taxon>
    </lineage>
</organism>
<dbReference type="InterPro" id="IPR009081">
    <property type="entry name" value="PP-bd_ACP"/>
</dbReference>
<accession>F3FYA9</accession>
<comment type="caution">
    <text evidence="2">The sequence shown here is derived from an EMBL/GenBank/DDBJ whole genome shotgun (WGS) entry which is preliminary data.</text>
</comment>
<proteinExistence type="predicted"/>
<dbReference type="PROSITE" id="PS50075">
    <property type="entry name" value="CARRIER"/>
    <property type="match status" value="1"/>
</dbReference>
<dbReference type="AlphaFoldDB" id="F3FYA9"/>
<protein>
    <submittedName>
        <fullName evidence="2">Amino acid adenylation</fullName>
    </submittedName>
</protein>
<gene>
    <name evidence="2" type="ORF">PSYJA_41877</name>
</gene>
<evidence type="ECO:0000313" key="3">
    <source>
        <dbReference type="Proteomes" id="UP000004471"/>
    </source>
</evidence>
<dbReference type="Gene3D" id="1.10.1200.10">
    <property type="entry name" value="ACP-like"/>
    <property type="match status" value="1"/>
</dbReference>
<feature type="domain" description="Carrier" evidence="1">
    <location>
        <begin position="13"/>
        <end position="54"/>
    </location>
</feature>
<evidence type="ECO:0000313" key="2">
    <source>
        <dbReference type="EMBL" id="EGH35201.1"/>
    </source>
</evidence>
<evidence type="ECO:0000259" key="1">
    <source>
        <dbReference type="PROSITE" id="PS50075"/>
    </source>
</evidence>
<dbReference type="SUPFAM" id="SSF47336">
    <property type="entry name" value="ACP-like"/>
    <property type="match status" value="1"/>
</dbReference>
<feature type="non-terminal residue" evidence="2">
    <location>
        <position position="1"/>
    </location>
</feature>
<reference evidence="2 3" key="1">
    <citation type="journal article" date="2011" name="PLoS Pathog.">
        <title>Dynamic evolution of pathogenicity revealed by sequencing and comparative genomics of 19 Pseudomonas syringae isolates.</title>
        <authorList>
            <person name="Baltrus D.A."/>
            <person name="Nishimura M.T."/>
            <person name="Romanchuk A."/>
            <person name="Chang J.H."/>
            <person name="Mukhtar M.S."/>
            <person name="Cherkis K."/>
            <person name="Roach J."/>
            <person name="Grant S.R."/>
            <person name="Jones C.D."/>
            <person name="Dangl J.L."/>
        </authorList>
    </citation>
    <scope>NUCLEOTIDE SEQUENCE [LARGE SCALE GENOMIC DNA]</scope>
    <source>
        <strain evidence="3">M301072PT</strain>
    </source>
</reference>
<dbReference type="HOGENOM" id="CLU_191830_1_0_6"/>
<dbReference type="Proteomes" id="UP000004471">
    <property type="component" value="Unassembled WGS sequence"/>
</dbReference>
<feature type="non-terminal residue" evidence="2">
    <location>
        <position position="54"/>
    </location>
</feature>
<sequence>PTAEAFARRQYEAPEGLVETRLAKLWVELLGVERVGRHDQFFELGGHSMLAVKL</sequence>